<feature type="chain" id="PRO_5020401380" description="Lipocalin-like domain-containing protein" evidence="1">
    <location>
        <begin position="25"/>
        <end position="178"/>
    </location>
</feature>
<accession>A0A4U3KY96</accession>
<evidence type="ECO:0000313" key="2">
    <source>
        <dbReference type="EMBL" id="TKK67460.1"/>
    </source>
</evidence>
<protein>
    <recommendedName>
        <fullName evidence="4">Lipocalin-like domain-containing protein</fullName>
    </recommendedName>
</protein>
<dbReference type="RefSeq" id="WP_137262477.1">
    <property type="nucleotide sequence ID" value="NZ_SZQL01000011.1"/>
</dbReference>
<feature type="signal peptide" evidence="1">
    <location>
        <begin position="1"/>
        <end position="24"/>
    </location>
</feature>
<dbReference type="EMBL" id="SZQL01000011">
    <property type="protein sequence ID" value="TKK67460.1"/>
    <property type="molecule type" value="Genomic_DNA"/>
</dbReference>
<dbReference type="AlphaFoldDB" id="A0A4U3KY96"/>
<keyword evidence="3" id="KW-1185">Reference proteome</keyword>
<keyword evidence="1" id="KW-0732">Signal</keyword>
<gene>
    <name evidence="2" type="ORF">FC093_14285</name>
</gene>
<sequence length="178" mass="19385">MKQLILLLAVALTLTITACSKSDADSPAGPRTDVPAELRGNWMFGNFSMTEYWSQNPGEYIGNGVEYAFAFTFNADGTYTQYFTSGTVASGVQTYQQSVTHGTVEVDAASKVIKTHPSRAHYRRTVDGQVAEDRDLSKGELSTNNSYIYTTGVEPSGTDALYLTLNGTDSPLTFLRKP</sequence>
<proteinExistence type="predicted"/>
<dbReference type="PROSITE" id="PS51257">
    <property type="entry name" value="PROKAR_LIPOPROTEIN"/>
    <property type="match status" value="1"/>
</dbReference>
<dbReference type="OrthoDB" id="666052at2"/>
<reference evidence="2 3" key="1">
    <citation type="submission" date="2019-05" db="EMBL/GenBank/DDBJ databases">
        <title>Panacibacter sp. strain 17mud1-8 Genome sequencing and assembly.</title>
        <authorList>
            <person name="Chhetri G."/>
        </authorList>
    </citation>
    <scope>NUCLEOTIDE SEQUENCE [LARGE SCALE GENOMIC DNA]</scope>
    <source>
        <strain evidence="2 3">17mud1-8</strain>
    </source>
</reference>
<evidence type="ECO:0000313" key="3">
    <source>
        <dbReference type="Proteomes" id="UP000305848"/>
    </source>
</evidence>
<evidence type="ECO:0000256" key="1">
    <source>
        <dbReference type="SAM" id="SignalP"/>
    </source>
</evidence>
<comment type="caution">
    <text evidence="2">The sequence shown here is derived from an EMBL/GenBank/DDBJ whole genome shotgun (WGS) entry which is preliminary data.</text>
</comment>
<name>A0A4U3KY96_9BACT</name>
<organism evidence="2 3">
    <name type="scientific">Ilyomonas limi</name>
    <dbReference type="NCBI Taxonomy" id="2575867"/>
    <lineage>
        <taxon>Bacteria</taxon>
        <taxon>Pseudomonadati</taxon>
        <taxon>Bacteroidota</taxon>
        <taxon>Chitinophagia</taxon>
        <taxon>Chitinophagales</taxon>
        <taxon>Chitinophagaceae</taxon>
        <taxon>Ilyomonas</taxon>
    </lineage>
</organism>
<evidence type="ECO:0008006" key="4">
    <source>
        <dbReference type="Google" id="ProtNLM"/>
    </source>
</evidence>
<dbReference type="Proteomes" id="UP000305848">
    <property type="component" value="Unassembled WGS sequence"/>
</dbReference>